<dbReference type="OrthoDB" id="5287477at2"/>
<gene>
    <name evidence="9" type="ORF">AZI86_16990</name>
</gene>
<dbReference type="GO" id="GO:0046872">
    <property type="term" value="F:metal ion binding"/>
    <property type="evidence" value="ECO:0007669"/>
    <property type="project" value="UniProtKB-UniRule"/>
</dbReference>
<dbReference type="Gene3D" id="1.20.140.70">
    <property type="entry name" value="Oligopeptidase f, N-terminal domain"/>
    <property type="match status" value="1"/>
</dbReference>
<reference evidence="9 10" key="1">
    <citation type="submission" date="2016-03" db="EMBL/GenBank/DDBJ databases">
        <authorList>
            <person name="Ploux O."/>
        </authorList>
    </citation>
    <scope>NUCLEOTIDE SEQUENCE [LARGE SCALE GENOMIC DNA]</scope>
    <source>
        <strain evidence="9 10">R0</strain>
    </source>
</reference>
<dbReference type="CDD" id="cd09607">
    <property type="entry name" value="M3B_PepF"/>
    <property type="match status" value="1"/>
</dbReference>
<dbReference type="AlphaFoldDB" id="A0A150WEE8"/>
<dbReference type="Pfam" id="PF01432">
    <property type="entry name" value="Peptidase_M3"/>
    <property type="match status" value="1"/>
</dbReference>
<dbReference type="InterPro" id="IPR013647">
    <property type="entry name" value="OligopepF_N_dom"/>
</dbReference>
<evidence type="ECO:0008006" key="11">
    <source>
        <dbReference type="Google" id="ProtNLM"/>
    </source>
</evidence>
<dbReference type="GO" id="GO:0006508">
    <property type="term" value="P:proteolysis"/>
    <property type="evidence" value="ECO:0007669"/>
    <property type="project" value="UniProtKB-KW"/>
</dbReference>
<evidence type="ECO:0000256" key="1">
    <source>
        <dbReference type="ARBA" id="ARBA00022670"/>
    </source>
</evidence>
<keyword evidence="1 6" id="KW-0645">Protease</keyword>
<feature type="domain" description="Oligopeptidase F N-terminal" evidence="8">
    <location>
        <begin position="136"/>
        <end position="202"/>
    </location>
</feature>
<dbReference type="SUPFAM" id="SSF55486">
    <property type="entry name" value="Metalloproteases ('zincins'), catalytic domain"/>
    <property type="match status" value="1"/>
</dbReference>
<feature type="domain" description="Peptidase M3A/M3B catalytic" evidence="7">
    <location>
        <begin position="222"/>
        <end position="600"/>
    </location>
</feature>
<evidence type="ECO:0000313" key="9">
    <source>
        <dbReference type="EMBL" id="KYG61409.1"/>
    </source>
</evidence>
<proteinExistence type="inferred from homology"/>
<dbReference type="NCBIfam" id="TIGR02290">
    <property type="entry name" value="M3_fam_3"/>
    <property type="match status" value="1"/>
</dbReference>
<dbReference type="InterPro" id="IPR042088">
    <property type="entry name" value="OligoPept_F_C"/>
</dbReference>
<keyword evidence="10" id="KW-1185">Reference proteome</keyword>
<accession>A0A150WEE8</accession>
<evidence type="ECO:0000313" key="10">
    <source>
        <dbReference type="Proteomes" id="UP000075320"/>
    </source>
</evidence>
<dbReference type="PANTHER" id="PTHR34217:SF1">
    <property type="entry name" value="CARBOXYPEPTIDASE 1"/>
    <property type="match status" value="1"/>
</dbReference>
<evidence type="ECO:0000259" key="8">
    <source>
        <dbReference type="Pfam" id="PF08439"/>
    </source>
</evidence>
<keyword evidence="2 6" id="KW-0479">Metal-binding</keyword>
<dbReference type="Gene3D" id="1.10.1370.20">
    <property type="entry name" value="Oligoendopeptidase f, C-terminal domain"/>
    <property type="match status" value="1"/>
</dbReference>
<evidence type="ECO:0000256" key="4">
    <source>
        <dbReference type="ARBA" id="ARBA00022833"/>
    </source>
</evidence>
<dbReference type="GO" id="GO:0004181">
    <property type="term" value="F:metallocarboxypeptidase activity"/>
    <property type="evidence" value="ECO:0007669"/>
    <property type="project" value="InterPro"/>
</dbReference>
<dbReference type="GO" id="GO:0004222">
    <property type="term" value="F:metalloendopeptidase activity"/>
    <property type="evidence" value="ECO:0007669"/>
    <property type="project" value="InterPro"/>
</dbReference>
<keyword evidence="4 6" id="KW-0862">Zinc</keyword>
<protein>
    <recommendedName>
        <fullName evidence="11">Oligoendopeptidase F</fullName>
    </recommendedName>
</protein>
<dbReference type="Proteomes" id="UP000075320">
    <property type="component" value="Unassembled WGS sequence"/>
</dbReference>
<dbReference type="InterPro" id="IPR001333">
    <property type="entry name" value="Peptidase_M32_Taq"/>
</dbReference>
<dbReference type="EMBL" id="LUKE01000006">
    <property type="protein sequence ID" value="KYG61409.1"/>
    <property type="molecule type" value="Genomic_DNA"/>
</dbReference>
<comment type="caution">
    <text evidence="9">The sequence shown here is derived from an EMBL/GenBank/DDBJ whole genome shotgun (WGS) entry which is preliminary data.</text>
</comment>
<dbReference type="InterPro" id="IPR001567">
    <property type="entry name" value="Pept_M3A_M3B_dom"/>
</dbReference>
<dbReference type="Pfam" id="PF08439">
    <property type="entry name" value="Peptidase_M3_N"/>
    <property type="match status" value="1"/>
</dbReference>
<dbReference type="PANTHER" id="PTHR34217">
    <property type="entry name" value="METAL-DEPENDENT CARBOXYPEPTIDASE"/>
    <property type="match status" value="1"/>
</dbReference>
<evidence type="ECO:0000259" key="7">
    <source>
        <dbReference type="Pfam" id="PF01432"/>
    </source>
</evidence>
<sequence>MQTSQTTQKELDNKNAKLPAWDNSSEYEALNSPSFNKDLAEVHALLAKIENTNSDLKLLFKKTSFETGERKILIQGLQDIAHLQEQVVILLANLSTYARCETSLDSKNEAALKFNSQAQLLWANLSSALVPYEVFLKQCDETILNDFLEAPHTQSSRFTWFYLRRLKPFLLSPEEEKTISDLHPFSHGGWGELYDQIAGSLRVKTSQGEIGVAQAAGILRGADEQARKEAWEGLQASWKTMEVPCSVLINNLVGYRLEIYKKRSHTEKMDFMVQPLNDSRIEAATLEAMMSAVEKNIEVPRRAMRAMAKALKKPKMDPWDILAPSPRASEGSSYPFAEGLAMVRDSFASIDPKMAEFVDTMSKNNWLEARILPNKGPGAHCTGFLKSKTPRVFQSYMGSLKDISTLAHEIGHAYHSWVMRDLSIFESNYPMTVAETASTFAETLLSERLVAKAQGDEKFTIAWEEASDAVSLLVNIPARFEFEKSFYEARQDGVLSAAELSALTDKAWRKWYGDELSKTEEQYWMTKMHFNFSDISFYNYPYTFGYLFSLGIYAMKEKLGDKFHQAYVDLLRDSGRMSAEDLVQKHLGADIRQTQFWQDSINIVEKKISHFESLV</sequence>
<dbReference type="RefSeq" id="WP_061836491.1">
    <property type="nucleotide sequence ID" value="NZ_LUKE01000006.1"/>
</dbReference>
<organism evidence="9 10">
    <name type="scientific">Bdellovibrio bacteriovorus</name>
    <dbReference type="NCBI Taxonomy" id="959"/>
    <lineage>
        <taxon>Bacteria</taxon>
        <taxon>Pseudomonadati</taxon>
        <taxon>Bdellovibrionota</taxon>
        <taxon>Bdellovibrionia</taxon>
        <taxon>Bdellovibrionales</taxon>
        <taxon>Pseudobdellovibrionaceae</taxon>
        <taxon>Bdellovibrio</taxon>
    </lineage>
</organism>
<evidence type="ECO:0000256" key="2">
    <source>
        <dbReference type="ARBA" id="ARBA00022723"/>
    </source>
</evidence>
<keyword evidence="5 6" id="KW-0482">Metalloprotease</keyword>
<dbReference type="InterPro" id="IPR011977">
    <property type="entry name" value="Pept_M3B_clade3"/>
</dbReference>
<comment type="cofactor">
    <cofactor evidence="6">
        <name>Zn(2+)</name>
        <dbReference type="ChEBI" id="CHEBI:29105"/>
    </cofactor>
    <text evidence="6">Binds 1 zinc ion.</text>
</comment>
<keyword evidence="3 6" id="KW-0378">Hydrolase</keyword>
<dbReference type="InterPro" id="IPR034006">
    <property type="entry name" value="M3B_PepF_2"/>
</dbReference>
<evidence type="ECO:0000256" key="5">
    <source>
        <dbReference type="ARBA" id="ARBA00023049"/>
    </source>
</evidence>
<comment type="similarity">
    <text evidence="6">Belongs to the peptidase M3 family.</text>
</comment>
<name>A0A150WEE8_BDEBC</name>
<evidence type="ECO:0000256" key="6">
    <source>
        <dbReference type="RuleBase" id="RU003435"/>
    </source>
</evidence>
<evidence type="ECO:0000256" key="3">
    <source>
        <dbReference type="ARBA" id="ARBA00022801"/>
    </source>
</evidence>